<keyword evidence="2" id="KW-1185">Reference proteome</keyword>
<dbReference type="GO" id="GO:0090307">
    <property type="term" value="P:mitotic spindle assembly"/>
    <property type="evidence" value="ECO:0007669"/>
    <property type="project" value="TreeGrafter"/>
</dbReference>
<dbReference type="PANTHER" id="PTHR16029">
    <property type="entry name" value="CENTROSOMAL PROTEIN OF 192 KDA"/>
    <property type="match status" value="1"/>
</dbReference>
<dbReference type="AlphaFoldDB" id="A0A8J6B5Q8"/>
<gene>
    <name evidence="1" type="ORF">GDO78_015468</name>
</gene>
<dbReference type="GO" id="GO:0000242">
    <property type="term" value="C:pericentriolar material"/>
    <property type="evidence" value="ECO:0007669"/>
    <property type="project" value="TreeGrafter"/>
</dbReference>
<dbReference type="GO" id="GO:0051298">
    <property type="term" value="P:centrosome duplication"/>
    <property type="evidence" value="ECO:0007669"/>
    <property type="project" value="InterPro"/>
</dbReference>
<evidence type="ECO:0000313" key="1">
    <source>
        <dbReference type="EMBL" id="KAG9461886.1"/>
    </source>
</evidence>
<dbReference type="GO" id="GO:0090222">
    <property type="term" value="P:centrosome-templated microtubule nucleation"/>
    <property type="evidence" value="ECO:0007669"/>
    <property type="project" value="InterPro"/>
</dbReference>
<sequence>MMTEPYKKIEDETFPSFLADSISNLSEALETCTFSSSLGLPVAASTVAKARAAFDHSLDVQASYLENEKLLMPTSCTSSLSHFGGEGTEKFALSFKDDL</sequence>
<dbReference type="OrthoDB" id="67059at2759"/>
<comment type="caution">
    <text evidence="1">The sequence shown here is derived from an EMBL/GenBank/DDBJ whole genome shotgun (WGS) entry which is preliminary data.</text>
</comment>
<organism evidence="1 2">
    <name type="scientific">Eleutherodactylus coqui</name>
    <name type="common">Puerto Rican coqui</name>
    <dbReference type="NCBI Taxonomy" id="57060"/>
    <lineage>
        <taxon>Eukaryota</taxon>
        <taxon>Metazoa</taxon>
        <taxon>Chordata</taxon>
        <taxon>Craniata</taxon>
        <taxon>Vertebrata</taxon>
        <taxon>Euteleostomi</taxon>
        <taxon>Amphibia</taxon>
        <taxon>Batrachia</taxon>
        <taxon>Anura</taxon>
        <taxon>Neobatrachia</taxon>
        <taxon>Hyloidea</taxon>
        <taxon>Eleutherodactylidae</taxon>
        <taxon>Eleutherodactylinae</taxon>
        <taxon>Eleutherodactylus</taxon>
        <taxon>Eleutherodactylus</taxon>
    </lineage>
</organism>
<dbReference type="Proteomes" id="UP000770717">
    <property type="component" value="Unassembled WGS sequence"/>
</dbReference>
<reference evidence="1" key="1">
    <citation type="thesis" date="2020" institute="ProQuest LLC" country="789 East Eisenhower Parkway, Ann Arbor, MI, USA">
        <title>Comparative Genomics and Chromosome Evolution.</title>
        <authorList>
            <person name="Mudd A.B."/>
        </authorList>
    </citation>
    <scope>NUCLEOTIDE SEQUENCE</scope>
    <source>
        <strain evidence="1">HN-11 Male</strain>
        <tissue evidence="1">Kidney and liver</tissue>
    </source>
</reference>
<evidence type="ECO:0000313" key="2">
    <source>
        <dbReference type="Proteomes" id="UP000770717"/>
    </source>
</evidence>
<dbReference type="GO" id="GO:0071539">
    <property type="term" value="P:protein localization to centrosome"/>
    <property type="evidence" value="ECO:0007669"/>
    <property type="project" value="InterPro"/>
</dbReference>
<protein>
    <submittedName>
        <fullName evidence="1">Uncharacterized protein</fullName>
    </submittedName>
</protein>
<name>A0A8J6B5Q8_ELECQ</name>
<dbReference type="GO" id="GO:0019901">
    <property type="term" value="F:protein kinase binding"/>
    <property type="evidence" value="ECO:0007669"/>
    <property type="project" value="TreeGrafter"/>
</dbReference>
<dbReference type="GO" id="GO:0005737">
    <property type="term" value="C:cytoplasm"/>
    <property type="evidence" value="ECO:0007669"/>
    <property type="project" value="TreeGrafter"/>
</dbReference>
<dbReference type="GO" id="GO:0005814">
    <property type="term" value="C:centriole"/>
    <property type="evidence" value="ECO:0007669"/>
    <property type="project" value="TreeGrafter"/>
</dbReference>
<dbReference type="InterPro" id="IPR039103">
    <property type="entry name" value="Spd-2/CEP192"/>
</dbReference>
<dbReference type="PANTHER" id="PTHR16029:SF11">
    <property type="entry name" value="CENTROSOMAL PROTEIN OF 192 KDA"/>
    <property type="match status" value="1"/>
</dbReference>
<accession>A0A8J6B5Q8</accession>
<proteinExistence type="predicted"/>
<dbReference type="EMBL" id="WNTK01015556">
    <property type="protein sequence ID" value="KAG9461886.1"/>
    <property type="molecule type" value="Genomic_DNA"/>
</dbReference>